<organism evidence="2">
    <name type="scientific">Timema douglasi</name>
    <name type="common">Walking stick</name>
    <dbReference type="NCBI Taxonomy" id="61478"/>
    <lineage>
        <taxon>Eukaryota</taxon>
        <taxon>Metazoa</taxon>
        <taxon>Ecdysozoa</taxon>
        <taxon>Arthropoda</taxon>
        <taxon>Hexapoda</taxon>
        <taxon>Insecta</taxon>
        <taxon>Pterygota</taxon>
        <taxon>Neoptera</taxon>
        <taxon>Polyneoptera</taxon>
        <taxon>Phasmatodea</taxon>
        <taxon>Timematodea</taxon>
        <taxon>Timematoidea</taxon>
        <taxon>Timematidae</taxon>
        <taxon>Timema</taxon>
    </lineage>
</organism>
<gene>
    <name evidence="2" type="ORF">TDIB3V08_LOCUS11884</name>
</gene>
<evidence type="ECO:0000313" key="2">
    <source>
        <dbReference type="EMBL" id="CAD7205734.1"/>
    </source>
</evidence>
<feature type="region of interest" description="Disordered" evidence="1">
    <location>
        <begin position="184"/>
        <end position="222"/>
    </location>
</feature>
<feature type="compositionally biased region" description="Polar residues" evidence="1">
    <location>
        <begin position="644"/>
        <end position="657"/>
    </location>
</feature>
<feature type="region of interest" description="Disordered" evidence="1">
    <location>
        <begin position="1"/>
        <end position="23"/>
    </location>
</feature>
<dbReference type="AlphaFoldDB" id="A0A7R8VWG1"/>
<proteinExistence type="predicted"/>
<reference evidence="2" key="1">
    <citation type="submission" date="2020-11" db="EMBL/GenBank/DDBJ databases">
        <authorList>
            <person name="Tran Van P."/>
        </authorList>
    </citation>
    <scope>NUCLEOTIDE SEQUENCE</scope>
</reference>
<name>A0A7R8VWG1_TIMDO</name>
<feature type="region of interest" description="Disordered" evidence="1">
    <location>
        <begin position="494"/>
        <end position="514"/>
    </location>
</feature>
<sequence>MQTYQVNKKSGECPQAESGEGGEIEITASQGECLDGELRSAAPQEDNNNVELAFECVDKPASIPDCGPEDVSEDSCHRPEDEVATYIGAECVDEPAGVTVDALAVEDEPGRVHDVEVIEVITKEDNDGCDLSAENYYVTAASDIAEQCQDYNEAFQGESDCYVDLSDEPNVETNNIQDDCYAYNSVEKEEEEKDPSEERREEELSEAVSPAKMDTGTSYEQEQDDLNASFKSEGTDPDHMAYEPNVEHKDDVIHESAILTTTQFLLEEDECKLETEEDPLKQVDEDDEVADEGDDYDEPLYVPGDTWDAADSDKLPGEHVDVEVIPMQEELEVRLEEGTFPVAEEALSMDWPYTVKMSPEGGSGLTLNEEENKTSQAQYPEYSTSQGVKLELEVTLTPEAVSGAESLVTSTVGGGPYSSTPPTVSKASAVAVIPPTTIVCLPSAVSAPSLLHRQSPPMASNVVSAAGMAKTAVVASSSAVPYLAVNSTTPIRALPAQMPKSQAKPKSARDNPQHETLNASNYISMKHARLARVDGITPGPLSLPGGDKLMRVSVWRVCRGRSPTRGEPLNLRVKQYRVSLDNIFTTGSVFANMTGTKDRTLFVVGNSRLRNKQLQNINRKEGSTLNTYQYLYIEYGQNESSGFQVSTGATNRNSRSAASKPPPGAVNLERSYQICQAVIQNSPNRDQLRCQLKPPPSLLTSGPSKRLEGRPTQYGVVTSSRGGSAKPFTPPLGGVRPGGFHQRQPSPPVVVRHMFTSQQGIPVTMAVLPQPPPTTEVRYRATLGQGSNHELSHTASLSLA</sequence>
<evidence type="ECO:0000256" key="1">
    <source>
        <dbReference type="SAM" id="MobiDB-lite"/>
    </source>
</evidence>
<feature type="region of interest" description="Disordered" evidence="1">
    <location>
        <begin position="644"/>
        <end position="665"/>
    </location>
</feature>
<protein>
    <submittedName>
        <fullName evidence="2">Uncharacterized protein</fullName>
    </submittedName>
</protein>
<accession>A0A7R8VWG1</accession>
<feature type="region of interest" description="Disordered" evidence="1">
    <location>
        <begin position="695"/>
        <end position="730"/>
    </location>
</feature>
<dbReference type="EMBL" id="OA576504">
    <property type="protein sequence ID" value="CAD7205734.1"/>
    <property type="molecule type" value="Genomic_DNA"/>
</dbReference>